<dbReference type="SUPFAM" id="SSF54211">
    <property type="entry name" value="Ribosomal protein S5 domain 2-like"/>
    <property type="match status" value="1"/>
</dbReference>
<evidence type="ECO:0000256" key="1">
    <source>
        <dbReference type="ARBA" id="ARBA00022694"/>
    </source>
</evidence>
<dbReference type="PANTHER" id="PTHR33992:SF1">
    <property type="entry name" value="RIBONUCLEASE P PROTEIN COMPONENT"/>
    <property type="match status" value="1"/>
</dbReference>
<evidence type="ECO:0000313" key="6">
    <source>
        <dbReference type="EMBL" id="VAW38374.1"/>
    </source>
</evidence>
<keyword evidence="3" id="KW-0255">Endonuclease</keyword>
<dbReference type="InterPro" id="IPR014721">
    <property type="entry name" value="Ribsml_uS5_D2-typ_fold_subgr"/>
</dbReference>
<dbReference type="Pfam" id="PF00825">
    <property type="entry name" value="Ribonuclease_P"/>
    <property type="match status" value="1"/>
</dbReference>
<protein>
    <submittedName>
        <fullName evidence="6">Uncharacterized protein</fullName>
    </submittedName>
</protein>
<sequence>MYRQGRRLRGSGFALIFMANGLLYNRLGVSMHGKFRGSVRRNRTKRIIKEVFRLHRDLFPPSCDIVLTVSPGFRLHSSASVLEAVANLGRSPWQAGRI</sequence>
<name>A0A3B0W414_9ZZZZ</name>
<dbReference type="NCBIfam" id="TIGR00188">
    <property type="entry name" value="rnpA"/>
    <property type="match status" value="1"/>
</dbReference>
<reference evidence="6" key="1">
    <citation type="submission" date="2018-06" db="EMBL/GenBank/DDBJ databases">
        <authorList>
            <person name="Zhirakovskaya E."/>
        </authorList>
    </citation>
    <scope>NUCLEOTIDE SEQUENCE</scope>
</reference>
<dbReference type="GO" id="GO:0004526">
    <property type="term" value="F:ribonuclease P activity"/>
    <property type="evidence" value="ECO:0007669"/>
    <property type="project" value="InterPro"/>
</dbReference>
<dbReference type="GO" id="GO:0000049">
    <property type="term" value="F:tRNA binding"/>
    <property type="evidence" value="ECO:0007669"/>
    <property type="project" value="InterPro"/>
</dbReference>
<accession>A0A3B0W414</accession>
<keyword evidence="4" id="KW-0378">Hydrolase</keyword>
<keyword evidence="1" id="KW-0819">tRNA processing</keyword>
<dbReference type="PANTHER" id="PTHR33992">
    <property type="entry name" value="RIBONUCLEASE P PROTEIN COMPONENT"/>
    <property type="match status" value="1"/>
</dbReference>
<organism evidence="6">
    <name type="scientific">hydrothermal vent metagenome</name>
    <dbReference type="NCBI Taxonomy" id="652676"/>
    <lineage>
        <taxon>unclassified sequences</taxon>
        <taxon>metagenomes</taxon>
        <taxon>ecological metagenomes</taxon>
    </lineage>
</organism>
<keyword evidence="5" id="KW-0694">RNA-binding</keyword>
<gene>
    <name evidence="6" type="ORF">MNBD_DELTA04-216</name>
</gene>
<evidence type="ECO:0000256" key="5">
    <source>
        <dbReference type="ARBA" id="ARBA00022884"/>
    </source>
</evidence>
<proteinExistence type="predicted"/>
<evidence type="ECO:0000256" key="3">
    <source>
        <dbReference type="ARBA" id="ARBA00022759"/>
    </source>
</evidence>
<evidence type="ECO:0000256" key="2">
    <source>
        <dbReference type="ARBA" id="ARBA00022722"/>
    </source>
</evidence>
<evidence type="ECO:0000256" key="4">
    <source>
        <dbReference type="ARBA" id="ARBA00022801"/>
    </source>
</evidence>
<dbReference type="Gene3D" id="3.30.230.10">
    <property type="match status" value="1"/>
</dbReference>
<dbReference type="EMBL" id="UOEY01000059">
    <property type="protein sequence ID" value="VAW38374.1"/>
    <property type="molecule type" value="Genomic_DNA"/>
</dbReference>
<keyword evidence="2" id="KW-0540">Nuclease</keyword>
<dbReference type="GO" id="GO:0030677">
    <property type="term" value="C:ribonuclease P complex"/>
    <property type="evidence" value="ECO:0007669"/>
    <property type="project" value="TreeGrafter"/>
</dbReference>
<dbReference type="InterPro" id="IPR020568">
    <property type="entry name" value="Ribosomal_Su5_D2-typ_SF"/>
</dbReference>
<dbReference type="AlphaFoldDB" id="A0A3B0W414"/>
<dbReference type="InterPro" id="IPR000100">
    <property type="entry name" value="RNase_P"/>
</dbReference>
<dbReference type="GO" id="GO:0042781">
    <property type="term" value="F:3'-tRNA processing endoribonuclease activity"/>
    <property type="evidence" value="ECO:0007669"/>
    <property type="project" value="TreeGrafter"/>
</dbReference>